<reference evidence="2" key="1">
    <citation type="submission" date="2013-09" db="EMBL/GenBank/DDBJ databases">
        <title>Corchorus olitorius genome sequencing.</title>
        <authorList>
            <person name="Alam M."/>
            <person name="Haque M.S."/>
            <person name="Islam M.S."/>
            <person name="Emdad E.M."/>
            <person name="Islam M.M."/>
            <person name="Ahmed B."/>
            <person name="Halim A."/>
            <person name="Hossen Q.M.M."/>
            <person name="Hossain M.Z."/>
            <person name="Ahmed R."/>
            <person name="Khan M.M."/>
            <person name="Islam R."/>
            <person name="Rashid M.M."/>
            <person name="Khan S.A."/>
            <person name="Rahman M.S."/>
            <person name="Alam M."/>
            <person name="Yahiya A.S."/>
            <person name="Khan M.S."/>
            <person name="Azam M.S."/>
            <person name="Haque T."/>
            <person name="Lashkar M.Z.H."/>
            <person name="Akhand A.I."/>
            <person name="Morshed G."/>
            <person name="Roy S."/>
            <person name="Uddin K.S."/>
            <person name="Rabeya T."/>
            <person name="Hossain A.S."/>
            <person name="Chowdhury A."/>
            <person name="Snigdha A.R."/>
            <person name="Mortoza M.S."/>
            <person name="Matin S.A."/>
            <person name="Hoque S.M.E."/>
            <person name="Islam M.K."/>
            <person name="Roy D.K."/>
            <person name="Haider R."/>
            <person name="Moosa M.M."/>
            <person name="Elias S.M."/>
            <person name="Hasan A.M."/>
            <person name="Jahan S."/>
            <person name="Shafiuddin M."/>
            <person name="Mahmood N."/>
            <person name="Shommy N.S."/>
        </authorList>
    </citation>
    <scope>NUCLEOTIDE SEQUENCE [LARGE SCALE GENOMIC DNA]</scope>
    <source>
        <strain evidence="2">cv. O-4</strain>
    </source>
</reference>
<proteinExistence type="predicted"/>
<keyword evidence="2" id="KW-1185">Reference proteome</keyword>
<evidence type="ECO:0000313" key="1">
    <source>
        <dbReference type="EMBL" id="OMO79923.1"/>
    </source>
</evidence>
<comment type="caution">
    <text evidence="1">The sequence shown here is derived from an EMBL/GenBank/DDBJ whole genome shotgun (WGS) entry which is preliminary data.</text>
</comment>
<dbReference type="EMBL" id="AWUE01018483">
    <property type="protein sequence ID" value="OMO79923.1"/>
    <property type="molecule type" value="Genomic_DNA"/>
</dbReference>
<protein>
    <submittedName>
        <fullName evidence="1">Uncharacterized protein</fullName>
    </submittedName>
</protein>
<sequence>MVVCHFATFENTRIKCTHPFWKTGTGFGYHFGGWGKPPVDEVPLFLLMKLKVFLLHD</sequence>
<dbReference type="AlphaFoldDB" id="A0A1R3IBF0"/>
<evidence type="ECO:0000313" key="2">
    <source>
        <dbReference type="Proteomes" id="UP000187203"/>
    </source>
</evidence>
<gene>
    <name evidence="1" type="ORF">COLO4_24290</name>
</gene>
<organism evidence="1 2">
    <name type="scientific">Corchorus olitorius</name>
    <dbReference type="NCBI Taxonomy" id="93759"/>
    <lineage>
        <taxon>Eukaryota</taxon>
        <taxon>Viridiplantae</taxon>
        <taxon>Streptophyta</taxon>
        <taxon>Embryophyta</taxon>
        <taxon>Tracheophyta</taxon>
        <taxon>Spermatophyta</taxon>
        <taxon>Magnoliopsida</taxon>
        <taxon>eudicotyledons</taxon>
        <taxon>Gunneridae</taxon>
        <taxon>Pentapetalae</taxon>
        <taxon>rosids</taxon>
        <taxon>malvids</taxon>
        <taxon>Malvales</taxon>
        <taxon>Malvaceae</taxon>
        <taxon>Grewioideae</taxon>
        <taxon>Apeibeae</taxon>
        <taxon>Corchorus</taxon>
    </lineage>
</organism>
<accession>A0A1R3IBF0</accession>
<name>A0A1R3IBF0_9ROSI</name>
<dbReference type="Proteomes" id="UP000187203">
    <property type="component" value="Unassembled WGS sequence"/>
</dbReference>